<dbReference type="PANTHER" id="PTHR21137">
    <property type="entry name" value="ODORANT RECEPTOR"/>
    <property type="match status" value="1"/>
</dbReference>
<reference evidence="11" key="1">
    <citation type="journal article" date="2023" name="G3 (Bethesda)">
        <title>Whole genome assemblies of Zophobas morio and Tenebrio molitor.</title>
        <authorList>
            <person name="Kaur S."/>
            <person name="Stinson S.A."/>
            <person name="diCenzo G.C."/>
        </authorList>
    </citation>
    <scope>NUCLEOTIDE SEQUENCE</scope>
    <source>
        <strain evidence="11">QUZm001</strain>
    </source>
</reference>
<evidence type="ECO:0000256" key="1">
    <source>
        <dbReference type="ARBA" id="ARBA00004651"/>
    </source>
</evidence>
<keyword evidence="5 10" id="KW-0552">Olfaction</keyword>
<dbReference type="Proteomes" id="UP001168821">
    <property type="component" value="Unassembled WGS sequence"/>
</dbReference>
<evidence type="ECO:0000256" key="8">
    <source>
        <dbReference type="ARBA" id="ARBA00023170"/>
    </source>
</evidence>
<dbReference type="PANTHER" id="PTHR21137:SF35">
    <property type="entry name" value="ODORANT RECEPTOR 19A-RELATED"/>
    <property type="match status" value="1"/>
</dbReference>
<dbReference type="InterPro" id="IPR004117">
    <property type="entry name" value="7tm6_olfct_rcpt"/>
</dbReference>
<evidence type="ECO:0000256" key="3">
    <source>
        <dbReference type="ARBA" id="ARBA00022606"/>
    </source>
</evidence>
<dbReference type="GO" id="GO:0004984">
    <property type="term" value="F:olfactory receptor activity"/>
    <property type="evidence" value="ECO:0007669"/>
    <property type="project" value="InterPro"/>
</dbReference>
<evidence type="ECO:0000256" key="5">
    <source>
        <dbReference type="ARBA" id="ARBA00022725"/>
    </source>
</evidence>
<keyword evidence="6 10" id="KW-1133">Transmembrane helix</keyword>
<proteinExistence type="inferred from homology"/>
<dbReference type="GO" id="GO:0005549">
    <property type="term" value="F:odorant binding"/>
    <property type="evidence" value="ECO:0007669"/>
    <property type="project" value="InterPro"/>
</dbReference>
<dbReference type="Pfam" id="PF02949">
    <property type="entry name" value="7tm_6"/>
    <property type="match status" value="1"/>
</dbReference>
<keyword evidence="4 10" id="KW-0812">Transmembrane</keyword>
<dbReference type="GO" id="GO:0005886">
    <property type="term" value="C:plasma membrane"/>
    <property type="evidence" value="ECO:0007669"/>
    <property type="project" value="UniProtKB-SubCell"/>
</dbReference>
<evidence type="ECO:0000256" key="4">
    <source>
        <dbReference type="ARBA" id="ARBA00022692"/>
    </source>
</evidence>
<feature type="transmembrane region" description="Helical" evidence="10">
    <location>
        <begin position="295"/>
        <end position="315"/>
    </location>
</feature>
<dbReference type="EMBL" id="JALNTZ010000004">
    <property type="protein sequence ID" value="KAJ3656626.1"/>
    <property type="molecule type" value="Genomic_DNA"/>
</dbReference>
<feature type="transmembrane region" description="Helical" evidence="10">
    <location>
        <begin position="263"/>
        <end position="283"/>
    </location>
</feature>
<dbReference type="GO" id="GO:0007165">
    <property type="term" value="P:signal transduction"/>
    <property type="evidence" value="ECO:0007669"/>
    <property type="project" value="UniProtKB-KW"/>
</dbReference>
<comment type="subcellular location">
    <subcellularLocation>
        <location evidence="1 10">Cell membrane</location>
        <topology evidence="1 10">Multi-pass membrane protein</topology>
    </subcellularLocation>
</comment>
<organism evidence="11 12">
    <name type="scientific">Zophobas morio</name>
    <dbReference type="NCBI Taxonomy" id="2755281"/>
    <lineage>
        <taxon>Eukaryota</taxon>
        <taxon>Metazoa</taxon>
        <taxon>Ecdysozoa</taxon>
        <taxon>Arthropoda</taxon>
        <taxon>Hexapoda</taxon>
        <taxon>Insecta</taxon>
        <taxon>Pterygota</taxon>
        <taxon>Neoptera</taxon>
        <taxon>Endopterygota</taxon>
        <taxon>Coleoptera</taxon>
        <taxon>Polyphaga</taxon>
        <taxon>Cucujiformia</taxon>
        <taxon>Tenebrionidae</taxon>
        <taxon>Zophobas</taxon>
    </lineage>
</organism>
<evidence type="ECO:0000256" key="9">
    <source>
        <dbReference type="ARBA" id="ARBA00023224"/>
    </source>
</evidence>
<keyword evidence="3 10" id="KW-0716">Sensory transduction</keyword>
<evidence type="ECO:0000256" key="6">
    <source>
        <dbReference type="ARBA" id="ARBA00022989"/>
    </source>
</evidence>
<name>A0AA38IK00_9CUCU</name>
<accession>A0AA38IK00</accession>
<evidence type="ECO:0000313" key="12">
    <source>
        <dbReference type="Proteomes" id="UP001168821"/>
    </source>
</evidence>
<feature type="transmembrane region" description="Helical" evidence="10">
    <location>
        <begin position="33"/>
        <end position="56"/>
    </location>
</feature>
<feature type="transmembrane region" description="Helical" evidence="10">
    <location>
        <begin position="68"/>
        <end position="86"/>
    </location>
</feature>
<dbReference type="AlphaFoldDB" id="A0AA38IK00"/>
<sequence length="389" mass="44844">MYNLVKKSFRVHLYVMRILGHYPTRKHQTLYKIYAYFVYCVFTIPVPTLASVYLLTEKNVDLAQLSDSAFLICQVGCFIAKFVPFWKNSDKIRQSIYMLEEPIFSQHSPKQETILSECVRICRRNCWLNLSLVAMAFASWSTAPFARNMGAYNLPIKVWLPYDFTVNEKIFYLTYLFVIAGVGNGAFASGVIDPLVAGLAYQATAQLKILKHNLQFLSEHLDEEIVDVTNCLNKQELLYGRIKMCIKHHNAILKFVYLYEDTYSAVVFTQFFASVLVICNACLQLSMVQPFTYAFFAMVSFLVTMLTEIFLFSYYGTTLFEESNTVIDAIYMGQWYDYDVKSKEALIILMERCKKPMVVTAGKILDLSLVTFTTILRRAYSLLAVLKNY</sequence>
<feature type="transmembrane region" description="Helical" evidence="10">
    <location>
        <begin position="170"/>
        <end position="192"/>
    </location>
</feature>
<evidence type="ECO:0000256" key="7">
    <source>
        <dbReference type="ARBA" id="ARBA00023136"/>
    </source>
</evidence>
<evidence type="ECO:0000256" key="2">
    <source>
        <dbReference type="ARBA" id="ARBA00022475"/>
    </source>
</evidence>
<keyword evidence="9 10" id="KW-0807">Transducer</keyword>
<gene>
    <name evidence="11" type="ORF">Zmor_015686</name>
</gene>
<keyword evidence="12" id="KW-1185">Reference proteome</keyword>
<comment type="caution">
    <text evidence="11">The sequence shown here is derived from an EMBL/GenBank/DDBJ whole genome shotgun (WGS) entry which is preliminary data.</text>
</comment>
<comment type="caution">
    <text evidence="10">Lacks conserved residue(s) required for the propagation of feature annotation.</text>
</comment>
<evidence type="ECO:0000256" key="10">
    <source>
        <dbReference type="RuleBase" id="RU351113"/>
    </source>
</evidence>
<comment type="similarity">
    <text evidence="10">Belongs to the insect chemoreceptor superfamily. Heteromeric odorant receptor channel (TC 1.A.69) family.</text>
</comment>
<keyword evidence="8 10" id="KW-0675">Receptor</keyword>
<evidence type="ECO:0000313" key="11">
    <source>
        <dbReference type="EMBL" id="KAJ3656626.1"/>
    </source>
</evidence>
<keyword evidence="7 10" id="KW-0472">Membrane</keyword>
<keyword evidence="2" id="KW-1003">Cell membrane</keyword>
<protein>
    <recommendedName>
        <fullName evidence="10">Odorant receptor</fullName>
    </recommendedName>
</protein>